<dbReference type="AlphaFoldDB" id="A0A2A6C7G0"/>
<dbReference type="PANTHER" id="PTHR21479:SF22">
    <property type="entry name" value="PROTEIN CBG07241"/>
    <property type="match status" value="1"/>
</dbReference>
<keyword evidence="2" id="KW-1185">Reference proteome</keyword>
<reference evidence="2" key="1">
    <citation type="journal article" date="2008" name="Nat. Genet.">
        <title>The Pristionchus pacificus genome provides a unique perspective on nematode lifestyle and parasitism.</title>
        <authorList>
            <person name="Dieterich C."/>
            <person name="Clifton S.W."/>
            <person name="Schuster L.N."/>
            <person name="Chinwalla A."/>
            <person name="Delehaunty K."/>
            <person name="Dinkelacker I."/>
            <person name="Fulton L."/>
            <person name="Fulton R."/>
            <person name="Godfrey J."/>
            <person name="Minx P."/>
            <person name="Mitreva M."/>
            <person name="Roeseler W."/>
            <person name="Tian H."/>
            <person name="Witte H."/>
            <person name="Yang S.P."/>
            <person name="Wilson R.K."/>
            <person name="Sommer R.J."/>
        </authorList>
    </citation>
    <scope>NUCLEOTIDE SEQUENCE [LARGE SCALE GENOMIC DNA]</scope>
    <source>
        <strain evidence="2">PS312</strain>
    </source>
</reference>
<dbReference type="Proteomes" id="UP000005239">
    <property type="component" value="Unassembled WGS sequence"/>
</dbReference>
<dbReference type="Gene3D" id="2.60.40.3330">
    <property type="match status" value="1"/>
</dbReference>
<gene>
    <name evidence="1" type="primary">WBGene00273101</name>
</gene>
<sequence>MKLALLLCVLITSCIGLPTFVEIDIKGKLSCSKPFYYQIYLVEEDLFWNEMIGEKGDVHFVNGTSTNYHLQGEASDVFANFHVFQTEVEPRLVIHHTCTQAPSCTYIKDYCCVCIDWHRGGLLKLLNDKLEGTFDIDLETFTMDKYEGGVQGCDSCYDEKFLRTGYQYNIATQRS</sequence>
<accession>A0A2A6C7G0</accession>
<dbReference type="InterPro" id="IPR038479">
    <property type="entry name" value="Transthyretin-like_sf"/>
</dbReference>
<name>A0A2A6C7G0_PRIPA</name>
<proteinExistence type="predicted"/>
<evidence type="ECO:0000313" key="2">
    <source>
        <dbReference type="Proteomes" id="UP000005239"/>
    </source>
</evidence>
<accession>A0A8R1UKS8</accession>
<evidence type="ECO:0000313" key="1">
    <source>
        <dbReference type="EnsemblMetazoa" id="PPA34732.1"/>
    </source>
</evidence>
<protein>
    <submittedName>
        <fullName evidence="1">Uncharacterized protein</fullName>
    </submittedName>
</protein>
<dbReference type="EnsemblMetazoa" id="PPA34732.1">
    <property type="protein sequence ID" value="PPA34732.1"/>
    <property type="gene ID" value="WBGene00273101"/>
</dbReference>
<reference evidence="1" key="2">
    <citation type="submission" date="2022-06" db="UniProtKB">
        <authorList>
            <consortium name="EnsemblMetazoa"/>
        </authorList>
    </citation>
    <scope>IDENTIFICATION</scope>
    <source>
        <strain evidence="1">PS312</strain>
    </source>
</reference>
<dbReference type="PANTHER" id="PTHR21479">
    <property type="match status" value="1"/>
</dbReference>
<organism evidence="1 2">
    <name type="scientific">Pristionchus pacificus</name>
    <name type="common">Parasitic nematode worm</name>
    <dbReference type="NCBI Taxonomy" id="54126"/>
    <lineage>
        <taxon>Eukaryota</taxon>
        <taxon>Metazoa</taxon>
        <taxon>Ecdysozoa</taxon>
        <taxon>Nematoda</taxon>
        <taxon>Chromadorea</taxon>
        <taxon>Rhabditida</taxon>
        <taxon>Rhabditina</taxon>
        <taxon>Diplogasteromorpha</taxon>
        <taxon>Diplogasteroidea</taxon>
        <taxon>Neodiplogasteridae</taxon>
        <taxon>Pristionchus</taxon>
    </lineage>
</organism>